<dbReference type="Proteomes" id="UP000582659">
    <property type="component" value="Unassembled WGS sequence"/>
</dbReference>
<comment type="caution">
    <text evidence="1">The sequence shown here is derived from an EMBL/GenBank/DDBJ whole genome shotgun (WGS) entry which is preliminary data.</text>
</comment>
<dbReference type="OrthoDB" id="10651461at2759"/>
<dbReference type="AlphaFoldDB" id="A0A7I8X0N2"/>
<proteinExistence type="predicted"/>
<sequence length="329" mass="37575">MVERVEAKPSSSRRSAFPEISMEMNEMEIALDPSEEDSVCLGSSYVGLTPLPHQLRYFVRSTRTPRIQGIKNINRFSTKKPSEDKESSDITSTLPGIANFNSKEMEAMLLDPELKSLKSKISDGIEAQRELKARLRRLNIQTRYRAVKTATKTGDSWKKPLLKQLGVRITKQKATTKRRSEGKLKNLKTFKPHKYVKTGRAEQSNLITKRFYSDKPPPTQVQVEPSKVVAEIQESVKKALNKVFSSGKLAQIDDFDEVVVKKKHRHESPKSFALPKKFDLYPTQPAFCRRCYKFFSTIIDADVTKVYQYCCTVGNHKSRILQGVKLRTL</sequence>
<evidence type="ECO:0000313" key="1">
    <source>
        <dbReference type="EMBL" id="CAD5234255.1"/>
    </source>
</evidence>
<dbReference type="Proteomes" id="UP000659654">
    <property type="component" value="Unassembled WGS sequence"/>
</dbReference>
<organism evidence="1 2">
    <name type="scientific">Bursaphelenchus xylophilus</name>
    <name type="common">Pinewood nematode worm</name>
    <name type="synonym">Aphelenchoides xylophilus</name>
    <dbReference type="NCBI Taxonomy" id="6326"/>
    <lineage>
        <taxon>Eukaryota</taxon>
        <taxon>Metazoa</taxon>
        <taxon>Ecdysozoa</taxon>
        <taxon>Nematoda</taxon>
        <taxon>Chromadorea</taxon>
        <taxon>Rhabditida</taxon>
        <taxon>Tylenchina</taxon>
        <taxon>Tylenchomorpha</taxon>
        <taxon>Aphelenchoidea</taxon>
        <taxon>Aphelenchoididae</taxon>
        <taxon>Bursaphelenchus</taxon>
    </lineage>
</organism>
<dbReference type="EMBL" id="CAJFDI010000006">
    <property type="protein sequence ID" value="CAD5234255.1"/>
    <property type="molecule type" value="Genomic_DNA"/>
</dbReference>
<name>A0A7I8X0N2_BURXY</name>
<keyword evidence="2" id="KW-1185">Reference proteome</keyword>
<dbReference type="EMBL" id="CAJFCV020000006">
    <property type="protein sequence ID" value="CAG9129943.1"/>
    <property type="molecule type" value="Genomic_DNA"/>
</dbReference>
<reference evidence="1" key="1">
    <citation type="submission" date="2020-09" db="EMBL/GenBank/DDBJ databases">
        <authorList>
            <person name="Kikuchi T."/>
        </authorList>
    </citation>
    <scope>NUCLEOTIDE SEQUENCE</scope>
    <source>
        <strain evidence="1">Ka4C1</strain>
    </source>
</reference>
<protein>
    <submittedName>
        <fullName evidence="1">(pine wood nematode) hypothetical protein</fullName>
    </submittedName>
</protein>
<evidence type="ECO:0000313" key="2">
    <source>
        <dbReference type="Proteomes" id="UP000659654"/>
    </source>
</evidence>
<accession>A0A7I8X0N2</accession>
<gene>
    <name evidence="1" type="ORF">BXYJ_LOCUS14346</name>
</gene>